<dbReference type="GO" id="GO:0055088">
    <property type="term" value="P:lipid homeostasis"/>
    <property type="evidence" value="ECO:0000318"/>
    <property type="project" value="GO_Central"/>
</dbReference>
<dbReference type="Proteomes" id="UP000054558">
    <property type="component" value="Unassembled WGS sequence"/>
</dbReference>
<sequence>MLYVVPTRLARNIAVVSTIVTDYLVSLYNVPEGPARERIKHECHERCADRLQKLFFKNGGTYIKLGQHVGQLDYLLPEEYVRIMRESMLDKCPVSTYEQISAVIERELGLPPEQAFAEFAPVPLASASLAQVHKAKTHDGRQVAVKIQHTHLTDTASADTATVAFFVRAVKWAFPDYDYSWLVAELQESLPRELDFVHEGQNAEACARNFKSKSPHLAPYVKIPEIDWSLTSTKVLTMEFMDGVGVTDVAKQKELGIRTADVAHLVSDVFAAMIFHHGFIHCDPHGGNMLVTTADQNGSRRLGKARPQLVLLDHGLYRSLDNNLRSNYAALWKALVLGEETGIRRYSTAIAGEDMYILFASVLTMRPWDQVTNQRLDHLVMPDDPEERLKLQGYAAQFMKETTALLARLPRVVLLLLKTNDCLRSVDLALGTPVNSFVTTARECTRALSQIRYEQNPGIGSLARGAIDKVRVEVRVLLMQTLALYEKVRASMVSWGSLFGNKRTRAGDVVDEAPLALAIPRGLPA</sequence>
<dbReference type="Pfam" id="PF03109">
    <property type="entry name" value="ABC1"/>
    <property type="match status" value="1"/>
</dbReference>
<dbReference type="CDD" id="cd13969">
    <property type="entry name" value="ADCK1-like"/>
    <property type="match status" value="1"/>
</dbReference>
<dbReference type="PANTHER" id="PTHR43173">
    <property type="entry name" value="ABC1 FAMILY PROTEIN"/>
    <property type="match status" value="1"/>
</dbReference>
<dbReference type="GO" id="GO:0005743">
    <property type="term" value="C:mitochondrial inner membrane"/>
    <property type="evidence" value="ECO:0000318"/>
    <property type="project" value="GO_Central"/>
</dbReference>
<dbReference type="EMBL" id="DF237160">
    <property type="protein sequence ID" value="GAQ84896.1"/>
    <property type="molecule type" value="Genomic_DNA"/>
</dbReference>
<protein>
    <submittedName>
        <fullName evidence="3">ABC transporter-like protein</fullName>
    </submittedName>
</protein>
<evidence type="ECO:0000256" key="1">
    <source>
        <dbReference type="ARBA" id="ARBA00009670"/>
    </source>
</evidence>
<dbReference type="SUPFAM" id="SSF56112">
    <property type="entry name" value="Protein kinase-like (PK-like)"/>
    <property type="match status" value="1"/>
</dbReference>
<dbReference type="GO" id="GO:0007005">
    <property type="term" value="P:mitochondrion organization"/>
    <property type="evidence" value="ECO:0000318"/>
    <property type="project" value="GO_Central"/>
</dbReference>
<proteinExistence type="inferred from homology"/>
<dbReference type="AlphaFoldDB" id="A0A1Y1I880"/>
<dbReference type="Gene3D" id="1.10.510.10">
    <property type="entry name" value="Transferase(Phosphotransferase) domain 1"/>
    <property type="match status" value="1"/>
</dbReference>
<dbReference type="OMA" id="RCNPEDI"/>
<comment type="similarity">
    <text evidence="1">Belongs to the protein kinase superfamily. ADCK protein kinase family.</text>
</comment>
<keyword evidence="4" id="KW-1185">Reference proteome</keyword>
<dbReference type="InterPro" id="IPR011009">
    <property type="entry name" value="Kinase-like_dom_sf"/>
</dbReference>
<evidence type="ECO:0000259" key="2">
    <source>
        <dbReference type="Pfam" id="PF03109"/>
    </source>
</evidence>
<evidence type="ECO:0000313" key="3">
    <source>
        <dbReference type="EMBL" id="GAQ84896.1"/>
    </source>
</evidence>
<dbReference type="InterPro" id="IPR045307">
    <property type="entry name" value="ADCK1_dom"/>
</dbReference>
<name>A0A1Y1I880_KLENI</name>
<dbReference type="PANTHER" id="PTHR43173:SF19">
    <property type="entry name" value="AARF DOMAIN-CONTAINING PROTEIN KINASE 1"/>
    <property type="match status" value="1"/>
</dbReference>
<dbReference type="OrthoDB" id="427480at2759"/>
<organism evidence="3 4">
    <name type="scientific">Klebsormidium nitens</name>
    <name type="common">Green alga</name>
    <name type="synonym">Ulothrix nitens</name>
    <dbReference type="NCBI Taxonomy" id="105231"/>
    <lineage>
        <taxon>Eukaryota</taxon>
        <taxon>Viridiplantae</taxon>
        <taxon>Streptophyta</taxon>
        <taxon>Klebsormidiophyceae</taxon>
        <taxon>Klebsormidiales</taxon>
        <taxon>Klebsormidiaceae</taxon>
        <taxon>Klebsormidium</taxon>
    </lineage>
</organism>
<feature type="domain" description="ABC1 atypical kinase-like" evidence="2">
    <location>
        <begin position="88"/>
        <end position="346"/>
    </location>
</feature>
<accession>A0A1Y1I880</accession>
<dbReference type="InterPro" id="IPR004147">
    <property type="entry name" value="ABC1_dom"/>
</dbReference>
<evidence type="ECO:0000313" key="4">
    <source>
        <dbReference type="Proteomes" id="UP000054558"/>
    </source>
</evidence>
<dbReference type="InterPro" id="IPR051130">
    <property type="entry name" value="Mito_struct-func_regulator"/>
</dbReference>
<dbReference type="STRING" id="105231.A0A1Y1I880"/>
<reference evidence="3 4" key="1">
    <citation type="journal article" date="2014" name="Nat. Commun.">
        <title>Klebsormidium flaccidum genome reveals primary factors for plant terrestrial adaptation.</title>
        <authorList>
            <person name="Hori K."/>
            <person name="Maruyama F."/>
            <person name="Fujisawa T."/>
            <person name="Togashi T."/>
            <person name="Yamamoto N."/>
            <person name="Seo M."/>
            <person name="Sato S."/>
            <person name="Yamada T."/>
            <person name="Mori H."/>
            <person name="Tajima N."/>
            <person name="Moriyama T."/>
            <person name="Ikeuchi M."/>
            <person name="Watanabe M."/>
            <person name="Wada H."/>
            <person name="Kobayashi K."/>
            <person name="Saito M."/>
            <person name="Masuda T."/>
            <person name="Sasaki-Sekimoto Y."/>
            <person name="Mashiguchi K."/>
            <person name="Awai K."/>
            <person name="Shimojima M."/>
            <person name="Masuda S."/>
            <person name="Iwai M."/>
            <person name="Nobusawa T."/>
            <person name="Narise T."/>
            <person name="Kondo S."/>
            <person name="Saito H."/>
            <person name="Sato R."/>
            <person name="Murakawa M."/>
            <person name="Ihara Y."/>
            <person name="Oshima-Yamada Y."/>
            <person name="Ohtaka K."/>
            <person name="Satoh M."/>
            <person name="Sonobe K."/>
            <person name="Ishii M."/>
            <person name="Ohtani R."/>
            <person name="Kanamori-Sato M."/>
            <person name="Honoki R."/>
            <person name="Miyazaki D."/>
            <person name="Mochizuki H."/>
            <person name="Umetsu J."/>
            <person name="Higashi K."/>
            <person name="Shibata D."/>
            <person name="Kamiya Y."/>
            <person name="Sato N."/>
            <person name="Nakamura Y."/>
            <person name="Tabata S."/>
            <person name="Ida S."/>
            <person name="Kurokawa K."/>
            <person name="Ohta H."/>
        </authorList>
    </citation>
    <scope>NUCLEOTIDE SEQUENCE [LARGE SCALE GENOMIC DNA]</scope>
    <source>
        <strain evidence="3 4">NIES-2285</strain>
    </source>
</reference>
<gene>
    <name evidence="3" type="ORF">KFL_002110140</name>
</gene>